<keyword evidence="1" id="KW-0378">Hydrolase</keyword>
<dbReference type="PROSITE" id="PS51173">
    <property type="entry name" value="CBM2"/>
    <property type="match status" value="1"/>
</dbReference>
<evidence type="ECO:0000256" key="3">
    <source>
        <dbReference type="SAM" id="SignalP"/>
    </source>
</evidence>
<dbReference type="InterPro" id="IPR008965">
    <property type="entry name" value="CBM2/CBM3_carb-bd_dom_sf"/>
</dbReference>
<organism evidence="5 6">
    <name type="scientific">Cryobacterium roopkundense</name>
    <dbReference type="NCBI Taxonomy" id="1001240"/>
    <lineage>
        <taxon>Bacteria</taxon>
        <taxon>Bacillati</taxon>
        <taxon>Actinomycetota</taxon>
        <taxon>Actinomycetes</taxon>
        <taxon>Micrococcales</taxon>
        <taxon>Microbacteriaceae</taxon>
        <taxon>Cryobacterium</taxon>
    </lineage>
</organism>
<name>A0A099J0W1_9MICO</name>
<dbReference type="InterPro" id="IPR012291">
    <property type="entry name" value="CBM2_carb-bd_dom_sf"/>
</dbReference>
<dbReference type="eggNOG" id="COG2730">
    <property type="taxonomic scope" value="Bacteria"/>
</dbReference>
<dbReference type="GO" id="GO:0004553">
    <property type="term" value="F:hydrolase activity, hydrolyzing O-glycosyl compounds"/>
    <property type="evidence" value="ECO:0007669"/>
    <property type="project" value="InterPro"/>
</dbReference>
<evidence type="ECO:0000256" key="1">
    <source>
        <dbReference type="ARBA" id="ARBA00022801"/>
    </source>
</evidence>
<evidence type="ECO:0000259" key="4">
    <source>
        <dbReference type="PROSITE" id="PS51173"/>
    </source>
</evidence>
<dbReference type="Gene3D" id="2.60.40.290">
    <property type="match status" value="1"/>
</dbReference>
<dbReference type="EMBL" id="JPXF01000102">
    <property type="protein sequence ID" value="KGJ72059.1"/>
    <property type="molecule type" value="Genomic_DNA"/>
</dbReference>
<keyword evidence="2" id="KW-0326">Glycosidase</keyword>
<feature type="chain" id="PRO_5001956618" description="CBM2 domain-containing protein" evidence="3">
    <location>
        <begin position="22"/>
        <end position="83"/>
    </location>
</feature>
<dbReference type="Proteomes" id="UP000029864">
    <property type="component" value="Unassembled WGS sequence"/>
</dbReference>
<protein>
    <recommendedName>
        <fullName evidence="4">CBM2 domain-containing protein</fullName>
    </recommendedName>
</protein>
<sequence>MSTAVNVALGLGTVSVLPAAAATPSLAVTWTNTNVWTTGFQSEVGVRNSSTTKLSPWQISFTYAHRVNTLWNGVLAASPADSP</sequence>
<proteinExistence type="predicted"/>
<dbReference type="InterPro" id="IPR001919">
    <property type="entry name" value="CBD2"/>
</dbReference>
<keyword evidence="6" id="KW-1185">Reference proteome</keyword>
<evidence type="ECO:0000313" key="6">
    <source>
        <dbReference type="Proteomes" id="UP000029864"/>
    </source>
</evidence>
<accession>A0A099J0W1</accession>
<dbReference type="Pfam" id="PF00553">
    <property type="entry name" value="CBM_2"/>
    <property type="match status" value="1"/>
</dbReference>
<reference evidence="5 6" key="1">
    <citation type="submission" date="2014-08" db="EMBL/GenBank/DDBJ databases">
        <authorList>
            <person name="Sisinthy S."/>
        </authorList>
    </citation>
    <scope>NUCLEOTIDE SEQUENCE [LARGE SCALE GENOMIC DNA]</scope>
    <source>
        <strain evidence="5 6">RuG17</strain>
    </source>
</reference>
<comment type="caution">
    <text evidence="5">The sequence shown here is derived from an EMBL/GenBank/DDBJ whole genome shotgun (WGS) entry which is preliminary data.</text>
</comment>
<feature type="signal peptide" evidence="3">
    <location>
        <begin position="1"/>
        <end position="21"/>
    </location>
</feature>
<keyword evidence="3" id="KW-0732">Signal</keyword>
<dbReference type="SUPFAM" id="SSF49384">
    <property type="entry name" value="Carbohydrate-binding domain"/>
    <property type="match status" value="1"/>
</dbReference>
<evidence type="ECO:0000256" key="2">
    <source>
        <dbReference type="ARBA" id="ARBA00023295"/>
    </source>
</evidence>
<dbReference type="GO" id="GO:0030247">
    <property type="term" value="F:polysaccharide binding"/>
    <property type="evidence" value="ECO:0007669"/>
    <property type="project" value="UniProtKB-UniRule"/>
</dbReference>
<feature type="domain" description="CBM2" evidence="4">
    <location>
        <begin position="19"/>
        <end position="83"/>
    </location>
</feature>
<gene>
    <name evidence="5" type="ORF">GY21_17995</name>
</gene>
<dbReference type="GO" id="GO:0005975">
    <property type="term" value="P:carbohydrate metabolic process"/>
    <property type="evidence" value="ECO:0007669"/>
    <property type="project" value="InterPro"/>
</dbReference>
<dbReference type="AlphaFoldDB" id="A0A099J0W1"/>
<evidence type="ECO:0000313" key="5">
    <source>
        <dbReference type="EMBL" id="KGJ72059.1"/>
    </source>
</evidence>